<accession>A0A2D0NG03</accession>
<name>A0A2D0NG03_FLAN2</name>
<dbReference type="RefSeq" id="WP_099149363.1">
    <property type="nucleotide sequence ID" value="NZ_PDUD01000010.1"/>
</dbReference>
<sequence length="92" mass="10684">MSTKSSLILFLILALSLGSCKKQDEIRIKLTSRERALIDTMYLERVQELRPMWDSICLATHDSLLEIALDSIIRVRRLEEAKLRSRLTLPEK</sequence>
<comment type="caution">
    <text evidence="1">The sequence shown here is derived from an EMBL/GenBank/DDBJ whole genome shotgun (WGS) entry which is preliminary data.</text>
</comment>
<protein>
    <submittedName>
        <fullName evidence="1">Uncharacterized protein</fullName>
    </submittedName>
</protein>
<gene>
    <name evidence="1" type="ORF">CRP01_07345</name>
</gene>
<dbReference type="EMBL" id="PDUD01000010">
    <property type="protein sequence ID" value="PHN07434.1"/>
    <property type="molecule type" value="Genomic_DNA"/>
</dbReference>
<evidence type="ECO:0000313" key="2">
    <source>
        <dbReference type="Proteomes" id="UP000223913"/>
    </source>
</evidence>
<dbReference type="AlphaFoldDB" id="A0A2D0NG03"/>
<dbReference type="PROSITE" id="PS51257">
    <property type="entry name" value="PROKAR_LIPOPROTEIN"/>
    <property type="match status" value="1"/>
</dbReference>
<dbReference type="OrthoDB" id="1496009at2"/>
<evidence type="ECO:0000313" key="1">
    <source>
        <dbReference type="EMBL" id="PHN07434.1"/>
    </source>
</evidence>
<dbReference type="Proteomes" id="UP000223913">
    <property type="component" value="Unassembled WGS sequence"/>
</dbReference>
<proteinExistence type="predicted"/>
<keyword evidence="2" id="KW-1185">Reference proteome</keyword>
<organism evidence="1 2">
    <name type="scientific">Flavilitoribacter nigricans (strain ATCC 23147 / DSM 23189 / NBRC 102662 / NCIMB 1420 / SS-2)</name>
    <name type="common">Lewinella nigricans</name>
    <dbReference type="NCBI Taxonomy" id="1122177"/>
    <lineage>
        <taxon>Bacteria</taxon>
        <taxon>Pseudomonadati</taxon>
        <taxon>Bacteroidota</taxon>
        <taxon>Saprospiria</taxon>
        <taxon>Saprospirales</taxon>
        <taxon>Lewinellaceae</taxon>
        <taxon>Flavilitoribacter</taxon>
    </lineage>
</organism>
<reference evidence="1 2" key="1">
    <citation type="submission" date="2017-10" db="EMBL/GenBank/DDBJ databases">
        <title>The draft genome sequence of Lewinella nigricans NBRC 102662.</title>
        <authorList>
            <person name="Wang K."/>
        </authorList>
    </citation>
    <scope>NUCLEOTIDE SEQUENCE [LARGE SCALE GENOMIC DNA]</scope>
    <source>
        <strain evidence="1 2">NBRC 102662</strain>
    </source>
</reference>